<dbReference type="EMBL" id="JBFAUK010000008">
    <property type="protein sequence ID" value="MEV5507521.1"/>
    <property type="molecule type" value="Genomic_DNA"/>
</dbReference>
<evidence type="ECO:0000256" key="10">
    <source>
        <dbReference type="ARBA" id="ARBA00023102"/>
    </source>
</evidence>
<feature type="active site" description="Proton acceptor" evidence="12">
    <location>
        <position position="333"/>
    </location>
</feature>
<name>A0ABV3JXA1_STRON</name>
<dbReference type="RefSeq" id="WP_109280687.1">
    <property type="nucleotide sequence ID" value="NZ_JBFAUK010000008.1"/>
</dbReference>
<sequence>MISRIDLRGAAFAEGRIDRDLLPRAELDVEAALEKVRPICEDVHHRGTAALIEYAERFDGVRIDRVRVAPEAIERALDELDPAVKAALEESIRRARKVHREQRRTDKTVIVVPGGTVTERWVPVERVGLYVPGGRSVYPSSVVMNVIPAQEAGVGSMAVASPPQKEHGGLPHPTILAACALLGIDEVYAAGGAQAVAMFAYGTEECRPVNMVTGPGNIWVAAAKRLLKGRIGIDAEAGPTEIAILADATADPVHVAADLISQAEHDPLAAAVLVTDSEELAGAVERELETQVAASKHTDDRIVPALSGRQSGIVLVDGIEQGLAVVDAYGAEHLEVQTADAAAVAARVRNAGAIFVGPYSPVSLGDYCAGSNHVLPTGGCACHSSGLSVQSFLRGIHVVDYGREALAEVARHVVTLAEAEDLPAHGAALKARFDWKVPGSK</sequence>
<reference evidence="15 16" key="1">
    <citation type="submission" date="2024-06" db="EMBL/GenBank/DDBJ databases">
        <title>The Natural Products Discovery Center: Release of the First 8490 Sequenced Strains for Exploring Actinobacteria Biosynthetic Diversity.</title>
        <authorList>
            <person name="Kalkreuter E."/>
            <person name="Kautsar S.A."/>
            <person name="Yang D."/>
            <person name="Bader C.D."/>
            <person name="Teijaro C.N."/>
            <person name="Fluegel L."/>
            <person name="Davis C.M."/>
            <person name="Simpson J.R."/>
            <person name="Lauterbach L."/>
            <person name="Steele A.D."/>
            <person name="Gui C."/>
            <person name="Meng S."/>
            <person name="Li G."/>
            <person name="Viehrig K."/>
            <person name="Ye F."/>
            <person name="Su P."/>
            <person name="Kiefer A.F."/>
            <person name="Nichols A."/>
            <person name="Cepeda A.J."/>
            <person name="Yan W."/>
            <person name="Fan B."/>
            <person name="Jiang Y."/>
            <person name="Adhikari A."/>
            <person name="Zheng C.-J."/>
            <person name="Schuster L."/>
            <person name="Cowan T.M."/>
            <person name="Smanski M.J."/>
            <person name="Chevrette M.G."/>
            <person name="De Carvalho L.P.S."/>
            <person name="Shen B."/>
        </authorList>
    </citation>
    <scope>NUCLEOTIDE SEQUENCE [LARGE SCALE GENOMIC DNA]</scope>
    <source>
        <strain evidence="15 16">NPDC052347</strain>
    </source>
</reference>
<dbReference type="Pfam" id="PF00815">
    <property type="entry name" value="Histidinol_dh"/>
    <property type="match status" value="1"/>
</dbReference>
<keyword evidence="6 12" id="KW-0479">Metal-binding</keyword>
<dbReference type="NCBIfam" id="TIGR00069">
    <property type="entry name" value="hisD"/>
    <property type="match status" value="1"/>
</dbReference>
<dbReference type="SUPFAM" id="SSF53720">
    <property type="entry name" value="ALDH-like"/>
    <property type="match status" value="1"/>
</dbReference>
<keyword evidence="16" id="KW-1185">Reference proteome</keyword>
<dbReference type="InterPro" id="IPR016161">
    <property type="entry name" value="Ald_DH/histidinol_DH"/>
</dbReference>
<feature type="binding site" evidence="12">
    <location>
        <position position="130"/>
    </location>
    <ligand>
        <name>NAD(+)</name>
        <dbReference type="ChEBI" id="CHEBI:57540"/>
    </ligand>
</feature>
<dbReference type="Proteomes" id="UP001552594">
    <property type="component" value="Unassembled WGS sequence"/>
</dbReference>
<comment type="similarity">
    <text evidence="3 12 13 14">Belongs to the histidinol dehydrogenase family.</text>
</comment>
<evidence type="ECO:0000256" key="1">
    <source>
        <dbReference type="ARBA" id="ARBA00003850"/>
    </source>
</evidence>
<comment type="cofactor">
    <cofactor evidence="12">
        <name>Zn(2+)</name>
        <dbReference type="ChEBI" id="CHEBI:29105"/>
    </cofactor>
    <text evidence="12">Binds 1 zinc ion per subunit.</text>
</comment>
<dbReference type="InterPro" id="IPR022695">
    <property type="entry name" value="Histidinol_DH_monofunct"/>
</dbReference>
<evidence type="ECO:0000256" key="11">
    <source>
        <dbReference type="ARBA" id="ARBA00049489"/>
    </source>
</evidence>
<dbReference type="InterPro" id="IPR012131">
    <property type="entry name" value="Hstdl_DH"/>
</dbReference>
<feature type="binding site" evidence="12">
    <location>
        <position position="366"/>
    </location>
    <ligand>
        <name>substrate</name>
    </ligand>
</feature>
<keyword evidence="8 12" id="KW-0560">Oxidoreductase</keyword>
<dbReference type="PIRSF" id="PIRSF000099">
    <property type="entry name" value="Histidinol_dh"/>
    <property type="match status" value="1"/>
</dbReference>
<dbReference type="PRINTS" id="PR00083">
    <property type="entry name" value="HOLDHDRGNASE"/>
</dbReference>
<gene>
    <name evidence="12 15" type="primary">hisD</name>
    <name evidence="15" type="ORF">AB0L16_13715</name>
</gene>
<feature type="binding site" evidence="12">
    <location>
        <position position="333"/>
    </location>
    <ligand>
        <name>substrate</name>
    </ligand>
</feature>
<dbReference type="PROSITE" id="PS00611">
    <property type="entry name" value="HISOL_DEHYDROGENASE"/>
    <property type="match status" value="1"/>
</dbReference>
<feature type="binding site" evidence="12">
    <location>
        <position position="262"/>
    </location>
    <ligand>
        <name>substrate</name>
    </ligand>
</feature>
<dbReference type="PANTHER" id="PTHR21256">
    <property type="entry name" value="HISTIDINOL DEHYDROGENASE HDH"/>
    <property type="match status" value="1"/>
</dbReference>
<keyword evidence="7 12" id="KW-0862">Zinc</keyword>
<evidence type="ECO:0000256" key="13">
    <source>
        <dbReference type="PIRNR" id="PIRNR000099"/>
    </source>
</evidence>
<comment type="catalytic activity">
    <reaction evidence="11 12">
        <text>L-histidinol + 2 NAD(+) + H2O = L-histidine + 2 NADH + 3 H(+)</text>
        <dbReference type="Rhea" id="RHEA:20641"/>
        <dbReference type="ChEBI" id="CHEBI:15377"/>
        <dbReference type="ChEBI" id="CHEBI:15378"/>
        <dbReference type="ChEBI" id="CHEBI:57540"/>
        <dbReference type="ChEBI" id="CHEBI:57595"/>
        <dbReference type="ChEBI" id="CHEBI:57699"/>
        <dbReference type="ChEBI" id="CHEBI:57945"/>
        <dbReference type="EC" id="1.1.1.23"/>
    </reaction>
</comment>
<feature type="binding site" evidence="12">
    <location>
        <position position="194"/>
    </location>
    <ligand>
        <name>NAD(+)</name>
        <dbReference type="ChEBI" id="CHEBI:57540"/>
    </ligand>
</feature>
<dbReference type="HAMAP" id="MF_01024">
    <property type="entry name" value="HisD"/>
    <property type="match status" value="1"/>
</dbReference>
<feature type="binding site" evidence="12">
    <location>
        <position position="217"/>
    </location>
    <ligand>
        <name>NAD(+)</name>
        <dbReference type="ChEBI" id="CHEBI:57540"/>
    </ligand>
</feature>
<feature type="binding site" evidence="12">
    <location>
        <position position="425"/>
    </location>
    <ligand>
        <name>substrate</name>
    </ligand>
</feature>
<feature type="active site" description="Proton acceptor" evidence="12">
    <location>
        <position position="332"/>
    </location>
</feature>
<evidence type="ECO:0000256" key="6">
    <source>
        <dbReference type="ARBA" id="ARBA00022723"/>
    </source>
</evidence>
<comment type="function">
    <text evidence="1 12">Catalyzes the sequential NAD-dependent oxidations of L-histidinol to L-histidinaldehyde and then to L-histidine.</text>
</comment>
<proteinExistence type="inferred from homology"/>
<organism evidence="15 16">
    <name type="scientific">Streptomyces orinoci</name>
    <name type="common">Streptoverticillium orinoci</name>
    <dbReference type="NCBI Taxonomy" id="67339"/>
    <lineage>
        <taxon>Bacteria</taxon>
        <taxon>Bacillati</taxon>
        <taxon>Actinomycetota</taxon>
        <taxon>Actinomycetes</taxon>
        <taxon>Kitasatosporales</taxon>
        <taxon>Streptomycetaceae</taxon>
        <taxon>Streptomyces</taxon>
    </lineage>
</organism>
<evidence type="ECO:0000256" key="9">
    <source>
        <dbReference type="ARBA" id="ARBA00023027"/>
    </source>
</evidence>
<evidence type="ECO:0000256" key="5">
    <source>
        <dbReference type="ARBA" id="ARBA00016531"/>
    </source>
</evidence>
<dbReference type="PANTHER" id="PTHR21256:SF2">
    <property type="entry name" value="HISTIDINE BIOSYNTHESIS TRIFUNCTIONAL PROTEIN"/>
    <property type="match status" value="1"/>
</dbReference>
<protein>
    <recommendedName>
        <fullName evidence="5 12">Histidinol dehydrogenase</fullName>
        <shortName evidence="12">HDH</shortName>
        <ecNumber evidence="4 12">1.1.1.23</ecNumber>
    </recommendedName>
</protein>
<evidence type="ECO:0000256" key="4">
    <source>
        <dbReference type="ARBA" id="ARBA00012965"/>
    </source>
</evidence>
<evidence type="ECO:0000256" key="8">
    <source>
        <dbReference type="ARBA" id="ARBA00023002"/>
    </source>
</evidence>
<evidence type="ECO:0000256" key="3">
    <source>
        <dbReference type="ARBA" id="ARBA00010178"/>
    </source>
</evidence>
<keyword evidence="9 12" id="KW-0520">NAD</keyword>
<dbReference type="InterPro" id="IPR001692">
    <property type="entry name" value="Histidinol_DH_CS"/>
</dbReference>
<keyword evidence="10 12" id="KW-0368">Histidine biosynthesis</keyword>
<accession>A0ABV3JXA1</accession>
<dbReference type="EC" id="1.1.1.23" evidence="4 12"/>
<dbReference type="Gene3D" id="3.40.50.1980">
    <property type="entry name" value="Nitrogenase molybdenum iron protein domain"/>
    <property type="match status" value="2"/>
</dbReference>
<feature type="binding site" evidence="12">
    <location>
        <position position="366"/>
    </location>
    <ligand>
        <name>Zn(2+)</name>
        <dbReference type="ChEBI" id="CHEBI:29105"/>
    </ligand>
</feature>
<dbReference type="Gene3D" id="1.20.5.1300">
    <property type="match status" value="1"/>
</dbReference>
<feature type="binding site" evidence="12">
    <location>
        <position position="425"/>
    </location>
    <ligand>
        <name>Zn(2+)</name>
        <dbReference type="ChEBI" id="CHEBI:29105"/>
    </ligand>
</feature>
<feature type="binding site" evidence="12">
    <location>
        <position position="420"/>
    </location>
    <ligand>
        <name>substrate</name>
    </ligand>
</feature>
<evidence type="ECO:0000256" key="12">
    <source>
        <dbReference type="HAMAP-Rule" id="MF_01024"/>
    </source>
</evidence>
<comment type="pathway">
    <text evidence="2 12">Amino-acid biosynthesis; L-histidine biosynthesis; L-histidine from 5-phospho-alpha-D-ribose 1-diphosphate: step 9/9.</text>
</comment>
<feature type="binding site" evidence="12">
    <location>
        <position position="262"/>
    </location>
    <ligand>
        <name>Zn(2+)</name>
        <dbReference type="ChEBI" id="CHEBI:29105"/>
    </ligand>
</feature>
<feature type="binding site" evidence="12">
    <location>
        <position position="265"/>
    </location>
    <ligand>
        <name>Zn(2+)</name>
        <dbReference type="ChEBI" id="CHEBI:29105"/>
    </ligand>
</feature>
<evidence type="ECO:0000313" key="15">
    <source>
        <dbReference type="EMBL" id="MEV5507521.1"/>
    </source>
</evidence>
<dbReference type="CDD" id="cd06572">
    <property type="entry name" value="Histidinol_dh"/>
    <property type="match status" value="1"/>
</dbReference>
<evidence type="ECO:0000256" key="2">
    <source>
        <dbReference type="ARBA" id="ARBA00004940"/>
    </source>
</evidence>
<evidence type="ECO:0000313" key="16">
    <source>
        <dbReference type="Proteomes" id="UP001552594"/>
    </source>
</evidence>
<comment type="caution">
    <text evidence="15">The sequence shown here is derived from an EMBL/GenBank/DDBJ whole genome shotgun (WGS) entry which is preliminary data.</text>
</comment>
<feature type="binding site" evidence="12">
    <location>
        <position position="265"/>
    </location>
    <ligand>
        <name>substrate</name>
    </ligand>
</feature>
<feature type="binding site" evidence="12">
    <location>
        <position position="240"/>
    </location>
    <ligand>
        <name>substrate</name>
    </ligand>
</feature>
<evidence type="ECO:0000256" key="7">
    <source>
        <dbReference type="ARBA" id="ARBA00022833"/>
    </source>
</evidence>
<keyword evidence="12" id="KW-0028">Amino-acid biosynthesis</keyword>
<dbReference type="GO" id="GO:0004399">
    <property type="term" value="F:histidinol dehydrogenase activity"/>
    <property type="evidence" value="ECO:0007669"/>
    <property type="project" value="UniProtKB-EC"/>
</dbReference>
<evidence type="ECO:0000256" key="14">
    <source>
        <dbReference type="RuleBase" id="RU004175"/>
    </source>
</evidence>